<reference evidence="2" key="1">
    <citation type="submission" date="2023-07" db="EMBL/GenBank/DDBJ databases">
        <title>Sequencing the genomes of 1000 actinobacteria strains.</title>
        <authorList>
            <person name="Klenk H.-P."/>
        </authorList>
    </citation>
    <scope>NUCLEOTIDE SEQUENCE</scope>
    <source>
        <strain evidence="2">DSM 45977</strain>
    </source>
</reference>
<accession>A0AAE3ZGX6</accession>
<protein>
    <submittedName>
        <fullName evidence="2">Uncharacterized protein</fullName>
    </submittedName>
</protein>
<organism evidence="2 3">
    <name type="scientific">Haloactinomyces albus</name>
    <dbReference type="NCBI Taxonomy" id="1352928"/>
    <lineage>
        <taxon>Bacteria</taxon>
        <taxon>Bacillati</taxon>
        <taxon>Actinomycetota</taxon>
        <taxon>Actinomycetes</taxon>
        <taxon>Actinopolysporales</taxon>
        <taxon>Actinopolysporaceae</taxon>
        <taxon>Haloactinomyces</taxon>
    </lineage>
</organism>
<keyword evidence="3" id="KW-1185">Reference proteome</keyword>
<feature type="region of interest" description="Disordered" evidence="1">
    <location>
        <begin position="1"/>
        <end position="29"/>
    </location>
</feature>
<dbReference type="Proteomes" id="UP001180845">
    <property type="component" value="Unassembled WGS sequence"/>
</dbReference>
<evidence type="ECO:0000313" key="2">
    <source>
        <dbReference type="EMBL" id="MDR7303870.1"/>
    </source>
</evidence>
<proteinExistence type="predicted"/>
<dbReference type="AlphaFoldDB" id="A0AAE3ZGX6"/>
<name>A0AAE3ZGX6_9ACTN</name>
<sequence length="29" mass="3609">MVETRAQRRWRKTYESDRDPETTEVIRAQ</sequence>
<gene>
    <name evidence="2" type="ORF">JOF55_004051</name>
</gene>
<dbReference type="EMBL" id="JAVDXW010000001">
    <property type="protein sequence ID" value="MDR7303870.1"/>
    <property type="molecule type" value="Genomic_DNA"/>
</dbReference>
<evidence type="ECO:0000256" key="1">
    <source>
        <dbReference type="SAM" id="MobiDB-lite"/>
    </source>
</evidence>
<feature type="compositionally biased region" description="Basic and acidic residues" evidence="1">
    <location>
        <begin position="12"/>
        <end position="21"/>
    </location>
</feature>
<evidence type="ECO:0000313" key="3">
    <source>
        <dbReference type="Proteomes" id="UP001180845"/>
    </source>
</evidence>
<comment type="caution">
    <text evidence="2">The sequence shown here is derived from an EMBL/GenBank/DDBJ whole genome shotgun (WGS) entry which is preliminary data.</text>
</comment>